<sequence length="144" mass="15874">MAVHPSPPPAHYLYHRGESYFRLHNFQQAVDDFTTAIDIGGETPAVLNARGLAHKALGLYEAAIADFSAIADFTQVILHNPTNAHAHFRRAFAFKSVGRVAEAAADIETAKLLDPTNPHLMVNYKNLHDTECIVLCVPGHEVEY</sequence>
<keyword evidence="1" id="KW-0677">Repeat</keyword>
<evidence type="ECO:0000313" key="4">
    <source>
        <dbReference type="EMBL" id="RHY26514.1"/>
    </source>
</evidence>
<dbReference type="PANTHER" id="PTHR44858:SF1">
    <property type="entry name" value="UDP-N-ACETYLGLUCOSAMINE--PEPTIDE N-ACETYLGLUCOSAMINYLTRANSFERASE SPINDLY-RELATED"/>
    <property type="match status" value="1"/>
</dbReference>
<dbReference type="VEuPathDB" id="FungiDB:H310_02286"/>
<gene>
    <name evidence="4" type="ORF">DYB32_007540</name>
</gene>
<keyword evidence="2 3" id="KW-0802">TPR repeat</keyword>
<comment type="caution">
    <text evidence="4">The sequence shown here is derived from an EMBL/GenBank/DDBJ whole genome shotgun (WGS) entry which is preliminary data.</text>
</comment>
<dbReference type="InterPro" id="IPR019734">
    <property type="entry name" value="TPR_rpt"/>
</dbReference>
<dbReference type="SUPFAM" id="SSF48452">
    <property type="entry name" value="TPR-like"/>
    <property type="match status" value="1"/>
</dbReference>
<organism evidence="4 5">
    <name type="scientific">Aphanomyces invadans</name>
    <dbReference type="NCBI Taxonomy" id="157072"/>
    <lineage>
        <taxon>Eukaryota</taxon>
        <taxon>Sar</taxon>
        <taxon>Stramenopiles</taxon>
        <taxon>Oomycota</taxon>
        <taxon>Saprolegniomycetes</taxon>
        <taxon>Saprolegniales</taxon>
        <taxon>Verrucalvaceae</taxon>
        <taxon>Aphanomyces</taxon>
    </lineage>
</organism>
<dbReference type="PROSITE" id="PS50005">
    <property type="entry name" value="TPR"/>
    <property type="match status" value="1"/>
</dbReference>
<dbReference type="InterPro" id="IPR050498">
    <property type="entry name" value="Ycf3"/>
</dbReference>
<dbReference type="Proteomes" id="UP000285060">
    <property type="component" value="Unassembled WGS sequence"/>
</dbReference>
<dbReference type="Gene3D" id="1.25.40.10">
    <property type="entry name" value="Tetratricopeptide repeat domain"/>
    <property type="match status" value="2"/>
</dbReference>
<keyword evidence="5" id="KW-1185">Reference proteome</keyword>
<reference evidence="4 5" key="1">
    <citation type="submission" date="2018-08" db="EMBL/GenBank/DDBJ databases">
        <title>Aphanomyces genome sequencing and annotation.</title>
        <authorList>
            <person name="Minardi D."/>
            <person name="Oidtmann B."/>
            <person name="Van Der Giezen M."/>
            <person name="Studholme D.J."/>
        </authorList>
    </citation>
    <scope>NUCLEOTIDE SEQUENCE [LARGE SCALE GENOMIC DNA]</scope>
    <source>
        <strain evidence="4 5">NJM0002</strain>
    </source>
</reference>
<evidence type="ECO:0000256" key="3">
    <source>
        <dbReference type="PROSITE-ProRule" id="PRU00339"/>
    </source>
</evidence>
<dbReference type="Pfam" id="PF13432">
    <property type="entry name" value="TPR_16"/>
    <property type="match status" value="1"/>
</dbReference>
<protein>
    <submittedName>
        <fullName evidence="4">Uncharacterized protein</fullName>
    </submittedName>
</protein>
<proteinExistence type="predicted"/>
<dbReference type="EMBL" id="QUSY01000980">
    <property type="protein sequence ID" value="RHY26514.1"/>
    <property type="molecule type" value="Genomic_DNA"/>
</dbReference>
<feature type="repeat" description="TPR" evidence="3">
    <location>
        <begin position="10"/>
        <end position="43"/>
    </location>
</feature>
<dbReference type="InterPro" id="IPR011990">
    <property type="entry name" value="TPR-like_helical_dom_sf"/>
</dbReference>
<evidence type="ECO:0000313" key="5">
    <source>
        <dbReference type="Proteomes" id="UP000285060"/>
    </source>
</evidence>
<accession>A0A418AN78</accession>
<dbReference type="AlphaFoldDB" id="A0A418AN78"/>
<evidence type="ECO:0000256" key="2">
    <source>
        <dbReference type="ARBA" id="ARBA00022803"/>
    </source>
</evidence>
<dbReference type="SMART" id="SM00028">
    <property type="entry name" value="TPR"/>
    <property type="match status" value="3"/>
</dbReference>
<evidence type="ECO:0000256" key="1">
    <source>
        <dbReference type="ARBA" id="ARBA00022737"/>
    </source>
</evidence>
<dbReference type="PANTHER" id="PTHR44858">
    <property type="entry name" value="TETRATRICOPEPTIDE REPEAT PROTEIN 6"/>
    <property type="match status" value="1"/>
</dbReference>
<name>A0A418AN78_9STRA</name>